<comment type="caution">
    <text evidence="4">The sequence shown here is derived from an EMBL/GenBank/DDBJ whole genome shotgun (WGS) entry which is preliminary data.</text>
</comment>
<evidence type="ECO:0000313" key="4">
    <source>
        <dbReference type="EMBL" id="CAK7218672.1"/>
    </source>
</evidence>
<feature type="compositionally biased region" description="Basic and acidic residues" evidence="2">
    <location>
        <begin position="466"/>
        <end position="483"/>
    </location>
</feature>
<name>A0ABP0BGP5_9PEZI</name>
<gene>
    <name evidence="4" type="ORF">SBRCBS47491_003588</name>
</gene>
<feature type="domain" description="C2H2-type" evidence="3">
    <location>
        <begin position="214"/>
        <end position="241"/>
    </location>
</feature>
<evidence type="ECO:0000259" key="3">
    <source>
        <dbReference type="PROSITE" id="PS50157"/>
    </source>
</evidence>
<feature type="region of interest" description="Disordered" evidence="2">
    <location>
        <begin position="453"/>
        <end position="514"/>
    </location>
</feature>
<feature type="compositionally biased region" description="Low complexity" evidence="2">
    <location>
        <begin position="26"/>
        <end position="40"/>
    </location>
</feature>
<evidence type="ECO:0000256" key="2">
    <source>
        <dbReference type="SAM" id="MobiDB-lite"/>
    </source>
</evidence>
<dbReference type="EMBL" id="CAWUHC010000024">
    <property type="protein sequence ID" value="CAK7218672.1"/>
    <property type="molecule type" value="Genomic_DNA"/>
</dbReference>
<feature type="compositionally biased region" description="Acidic residues" evidence="2">
    <location>
        <begin position="502"/>
        <end position="514"/>
    </location>
</feature>
<dbReference type="InterPro" id="IPR013087">
    <property type="entry name" value="Znf_C2H2_type"/>
</dbReference>
<feature type="compositionally biased region" description="Polar residues" evidence="2">
    <location>
        <begin position="1"/>
        <end position="12"/>
    </location>
</feature>
<keyword evidence="1" id="KW-0862">Zinc</keyword>
<keyword evidence="5" id="KW-1185">Reference proteome</keyword>
<feature type="region of interest" description="Disordered" evidence="2">
    <location>
        <begin position="274"/>
        <end position="327"/>
    </location>
</feature>
<proteinExistence type="predicted"/>
<reference evidence="4 5" key="1">
    <citation type="submission" date="2024-01" db="EMBL/GenBank/DDBJ databases">
        <authorList>
            <person name="Allen C."/>
            <person name="Tagirdzhanova G."/>
        </authorList>
    </citation>
    <scope>NUCLEOTIDE SEQUENCE [LARGE SCALE GENOMIC DNA]</scope>
</reference>
<feature type="region of interest" description="Disordered" evidence="2">
    <location>
        <begin position="375"/>
        <end position="406"/>
    </location>
</feature>
<accession>A0ABP0BGP5</accession>
<evidence type="ECO:0000313" key="5">
    <source>
        <dbReference type="Proteomes" id="UP001642406"/>
    </source>
</evidence>
<evidence type="ECO:0000256" key="1">
    <source>
        <dbReference type="PROSITE-ProRule" id="PRU00042"/>
    </source>
</evidence>
<organism evidence="4 5">
    <name type="scientific">Sporothrix bragantina</name>
    <dbReference type="NCBI Taxonomy" id="671064"/>
    <lineage>
        <taxon>Eukaryota</taxon>
        <taxon>Fungi</taxon>
        <taxon>Dikarya</taxon>
        <taxon>Ascomycota</taxon>
        <taxon>Pezizomycotina</taxon>
        <taxon>Sordariomycetes</taxon>
        <taxon>Sordariomycetidae</taxon>
        <taxon>Ophiostomatales</taxon>
        <taxon>Ophiostomataceae</taxon>
        <taxon>Sporothrix</taxon>
    </lineage>
</organism>
<sequence length="514" mass="53703">MASSKEMQTSPRPLTHRPSIPIAAHGGSPLSSSLSNGLPNRVPHSRNGSHSIIGAALNSGHRVNRRKSMTSPGATNVAAMAAIIQEAEALPAGGVAINARRNTLSKTGGNVVSSSLGGFPRGTSAMAAALAAAGTNGLIGSLPLPSPPASLPTRKFMTADGSAIDDLNDMSDGDVEPESLSDVSAIDLEMARARRASDGQPLLKEGRRGSRMELRCKQCGKGYKHSSCLTKHLWEHTPEWALTSKLLISKHQQVQLLEAASVLVNMNVNSPDAELDTNAAVTPPDSARDSASDEGSASPPPTFAFQHDNRSSVDTTPPPPYDNAMNVDDMKAEPLASYPSPPQAPAPAYSSFSQRIGQNGIAGSFARSHQSSFSASGAAAGFGHGHQRQASRDNLRPPSSGKNVTGQEDNELAAAVELLSCSFNSGAGEANTVTPNSLRGLGHSGTPLGDTSFINSFPSRAPESFTRGDHRRPSVADDIKMDGSGDSVMDDEDDIRSRARSDDDDDGVFGLMDE</sequence>
<keyword evidence="1" id="KW-0479">Metal-binding</keyword>
<dbReference type="PROSITE" id="PS00028">
    <property type="entry name" value="ZINC_FINGER_C2H2_1"/>
    <property type="match status" value="1"/>
</dbReference>
<feature type="region of interest" description="Disordered" evidence="2">
    <location>
        <begin position="1"/>
        <end position="52"/>
    </location>
</feature>
<keyword evidence="1" id="KW-0863">Zinc-finger</keyword>
<dbReference type="PROSITE" id="PS50157">
    <property type="entry name" value="ZINC_FINGER_C2H2_2"/>
    <property type="match status" value="1"/>
</dbReference>
<protein>
    <recommendedName>
        <fullName evidence="3">C2H2-type domain-containing protein</fullName>
    </recommendedName>
</protein>
<dbReference type="Proteomes" id="UP001642406">
    <property type="component" value="Unassembled WGS sequence"/>
</dbReference>